<name>A0A8D8C682_CULPI</name>
<evidence type="ECO:0000256" key="1">
    <source>
        <dbReference type="SAM" id="MobiDB-lite"/>
    </source>
</evidence>
<protein>
    <submittedName>
        <fullName evidence="2">(northern house mosquito) hypothetical protein</fullName>
    </submittedName>
</protein>
<dbReference type="EMBL" id="HBUE01240263">
    <property type="protein sequence ID" value="CAG6549199.1"/>
    <property type="molecule type" value="Transcribed_RNA"/>
</dbReference>
<feature type="compositionally biased region" description="Basic residues" evidence="1">
    <location>
        <begin position="8"/>
        <end position="23"/>
    </location>
</feature>
<sequence>MPNSTRSVPKRKRSGTRSNRRNGARFCAGMPGSLPCRRPFATGWASGRKWTKICGTLRPELRSASGSTLTRTAATSCCLAGPATCPGSTGCTRTSTSDCLRTKR</sequence>
<dbReference type="EMBL" id="HBUE01347278">
    <property type="protein sequence ID" value="CAG6601465.1"/>
    <property type="molecule type" value="Transcribed_RNA"/>
</dbReference>
<dbReference type="EMBL" id="HBUE01347276">
    <property type="protein sequence ID" value="CAG6601464.1"/>
    <property type="molecule type" value="Transcribed_RNA"/>
</dbReference>
<dbReference type="EMBL" id="HBUE01240265">
    <property type="protein sequence ID" value="CAG6549200.1"/>
    <property type="molecule type" value="Transcribed_RNA"/>
</dbReference>
<accession>A0A8D8C682</accession>
<proteinExistence type="predicted"/>
<organism evidence="2">
    <name type="scientific">Culex pipiens</name>
    <name type="common">House mosquito</name>
    <dbReference type="NCBI Taxonomy" id="7175"/>
    <lineage>
        <taxon>Eukaryota</taxon>
        <taxon>Metazoa</taxon>
        <taxon>Ecdysozoa</taxon>
        <taxon>Arthropoda</taxon>
        <taxon>Hexapoda</taxon>
        <taxon>Insecta</taxon>
        <taxon>Pterygota</taxon>
        <taxon>Neoptera</taxon>
        <taxon>Endopterygota</taxon>
        <taxon>Diptera</taxon>
        <taxon>Nematocera</taxon>
        <taxon>Culicoidea</taxon>
        <taxon>Culicidae</taxon>
        <taxon>Culicinae</taxon>
        <taxon>Culicini</taxon>
        <taxon>Culex</taxon>
        <taxon>Culex</taxon>
    </lineage>
</organism>
<dbReference type="AlphaFoldDB" id="A0A8D8C682"/>
<dbReference type="EMBL" id="HBUE01105677">
    <property type="protein sequence ID" value="CAG6487066.1"/>
    <property type="molecule type" value="Transcribed_RNA"/>
</dbReference>
<dbReference type="EMBL" id="HBUE01105678">
    <property type="protein sequence ID" value="CAG6487068.1"/>
    <property type="molecule type" value="Transcribed_RNA"/>
</dbReference>
<reference evidence="2" key="1">
    <citation type="submission" date="2021-05" db="EMBL/GenBank/DDBJ databases">
        <authorList>
            <person name="Alioto T."/>
            <person name="Alioto T."/>
            <person name="Gomez Garrido J."/>
        </authorList>
    </citation>
    <scope>NUCLEOTIDE SEQUENCE</scope>
</reference>
<evidence type="ECO:0000313" key="2">
    <source>
        <dbReference type="EMBL" id="CAG6487068.1"/>
    </source>
</evidence>
<feature type="region of interest" description="Disordered" evidence="1">
    <location>
        <begin position="1"/>
        <end position="24"/>
    </location>
</feature>